<dbReference type="Gene3D" id="6.10.250.330">
    <property type="match status" value="1"/>
</dbReference>
<dbReference type="Proteomes" id="UP000613030">
    <property type="component" value="Unassembled WGS sequence"/>
</dbReference>
<evidence type="ECO:0000256" key="2">
    <source>
        <dbReference type="RuleBase" id="RU362080"/>
    </source>
</evidence>
<dbReference type="Pfam" id="PF02604">
    <property type="entry name" value="PhdYeFM_antitox"/>
    <property type="match status" value="1"/>
</dbReference>
<keyword evidence="4" id="KW-1185">Reference proteome</keyword>
<dbReference type="InterPro" id="IPR006442">
    <property type="entry name" value="Antitoxin_Phd/YefM"/>
</dbReference>
<comment type="function">
    <text evidence="2">Antitoxin component of a type II toxin-antitoxin (TA) system.</text>
</comment>
<evidence type="ECO:0000313" key="4">
    <source>
        <dbReference type="Proteomes" id="UP000613030"/>
    </source>
</evidence>
<protein>
    <recommendedName>
        <fullName evidence="2">Antitoxin</fullName>
    </recommendedName>
</protein>
<evidence type="ECO:0000256" key="1">
    <source>
        <dbReference type="ARBA" id="ARBA00009981"/>
    </source>
</evidence>
<proteinExistence type="inferred from homology"/>
<gene>
    <name evidence="3" type="ORF">JI741_03625</name>
</gene>
<comment type="caution">
    <text evidence="3">The sequence shown here is derived from an EMBL/GenBank/DDBJ whole genome shotgun (WGS) entry which is preliminary data.</text>
</comment>
<reference evidence="3 4" key="1">
    <citation type="submission" date="2021-01" db="EMBL/GenBank/DDBJ databases">
        <title>Chryseolinea sp. Jin1 Genome sequencing and assembly.</title>
        <authorList>
            <person name="Kim I."/>
        </authorList>
    </citation>
    <scope>NUCLEOTIDE SEQUENCE [LARGE SCALE GENOMIC DNA]</scope>
    <source>
        <strain evidence="3 4">Jin1</strain>
    </source>
</reference>
<comment type="similarity">
    <text evidence="1 2">Belongs to the phD/YefM antitoxin family.</text>
</comment>
<sequence>MKEQLKKLEDDKDILILSGPKNRNFVVLTLEQYNAMEETNYLLSTPANTTRLMEAIAQDQRGEYVEMDNPKPAGVRVPKKKVGVVAKKSGEGRVNRKKK</sequence>
<dbReference type="InterPro" id="IPR036165">
    <property type="entry name" value="YefM-like_sf"/>
</dbReference>
<evidence type="ECO:0000313" key="3">
    <source>
        <dbReference type="EMBL" id="MBL0740288.1"/>
    </source>
</evidence>
<accession>A0ABS1KLS5</accession>
<dbReference type="EMBL" id="JAERRB010000001">
    <property type="protein sequence ID" value="MBL0740288.1"/>
    <property type="molecule type" value="Genomic_DNA"/>
</dbReference>
<name>A0ABS1KLS5_9BACT</name>
<organism evidence="3 4">
    <name type="scientific">Chryseolinea lacunae</name>
    <dbReference type="NCBI Taxonomy" id="2801331"/>
    <lineage>
        <taxon>Bacteria</taxon>
        <taxon>Pseudomonadati</taxon>
        <taxon>Bacteroidota</taxon>
        <taxon>Cytophagia</taxon>
        <taxon>Cytophagales</taxon>
        <taxon>Fulvivirgaceae</taxon>
        <taxon>Chryseolinea</taxon>
    </lineage>
</organism>
<dbReference type="SUPFAM" id="SSF143120">
    <property type="entry name" value="YefM-like"/>
    <property type="match status" value="1"/>
</dbReference>